<evidence type="ECO:0000313" key="2">
    <source>
        <dbReference type="EMBL" id="CAF9915737.1"/>
    </source>
</evidence>
<evidence type="ECO:0000256" key="1">
    <source>
        <dbReference type="SAM" id="MobiDB-lite"/>
    </source>
</evidence>
<name>A0A8H3F495_9LECA</name>
<dbReference type="Proteomes" id="UP000664203">
    <property type="component" value="Unassembled WGS sequence"/>
</dbReference>
<sequence>MNLYPDAPAWFWEGFPAVPEAAASFPEASPKGWLVMPFVEGGSGGGAEIWDKWNEKGIRILDWEEESEKGSEMRFHKATVRMIEDVPKELEHAGAEKRLEAVKGELEIVNVELKTVKVDLRLSQEHERSSQQSRGQALHQLDRMTGTQDPIRDLAKVFEREYKGARKDALQAKSLVESAHAENFEFSEAKHKAEQRCRRQEAYFKTADETIMELRAESAVNKARIVEHEGKYGV</sequence>
<dbReference type="OrthoDB" id="10576876at2759"/>
<evidence type="ECO:0000313" key="3">
    <source>
        <dbReference type="Proteomes" id="UP000664203"/>
    </source>
</evidence>
<dbReference type="EMBL" id="CAJPDR010000085">
    <property type="protein sequence ID" value="CAF9915737.1"/>
    <property type="molecule type" value="Genomic_DNA"/>
</dbReference>
<comment type="caution">
    <text evidence="2">The sequence shown here is derived from an EMBL/GenBank/DDBJ whole genome shotgun (WGS) entry which is preliminary data.</text>
</comment>
<reference evidence="2" key="1">
    <citation type="submission" date="2021-03" db="EMBL/GenBank/DDBJ databases">
        <authorList>
            <person name="Tagirdzhanova G."/>
        </authorList>
    </citation>
    <scope>NUCLEOTIDE SEQUENCE</scope>
</reference>
<organism evidence="2 3">
    <name type="scientific">Alectoria fallacina</name>
    <dbReference type="NCBI Taxonomy" id="1903189"/>
    <lineage>
        <taxon>Eukaryota</taxon>
        <taxon>Fungi</taxon>
        <taxon>Dikarya</taxon>
        <taxon>Ascomycota</taxon>
        <taxon>Pezizomycotina</taxon>
        <taxon>Lecanoromycetes</taxon>
        <taxon>OSLEUM clade</taxon>
        <taxon>Lecanoromycetidae</taxon>
        <taxon>Lecanorales</taxon>
        <taxon>Lecanorineae</taxon>
        <taxon>Parmeliaceae</taxon>
        <taxon>Alectoria</taxon>
    </lineage>
</organism>
<keyword evidence="3" id="KW-1185">Reference proteome</keyword>
<gene>
    <name evidence="2" type="ORF">ALECFALPRED_010315</name>
</gene>
<protein>
    <submittedName>
        <fullName evidence="2">Uncharacterized protein</fullName>
    </submittedName>
</protein>
<accession>A0A8H3F495</accession>
<dbReference type="AlphaFoldDB" id="A0A8H3F495"/>
<proteinExistence type="predicted"/>
<feature type="region of interest" description="Disordered" evidence="1">
    <location>
        <begin position="124"/>
        <end position="146"/>
    </location>
</feature>